<organism evidence="1">
    <name type="scientific">Anoplophora glabripennis</name>
    <name type="common">Asian longhorn beetle</name>
    <name type="synonym">Anoplophora nobilis</name>
    <dbReference type="NCBI Taxonomy" id="217634"/>
    <lineage>
        <taxon>Eukaryota</taxon>
        <taxon>Metazoa</taxon>
        <taxon>Ecdysozoa</taxon>
        <taxon>Arthropoda</taxon>
        <taxon>Hexapoda</taxon>
        <taxon>Insecta</taxon>
        <taxon>Pterygota</taxon>
        <taxon>Neoptera</taxon>
        <taxon>Endopterygota</taxon>
        <taxon>Coleoptera</taxon>
        <taxon>Polyphaga</taxon>
        <taxon>Cucujiformia</taxon>
        <taxon>Chrysomeloidea</taxon>
        <taxon>Cerambycidae</taxon>
        <taxon>Lamiinae</taxon>
        <taxon>Lamiini</taxon>
        <taxon>Anoplophora</taxon>
    </lineage>
</organism>
<name>V5GBU4_ANOGL</name>
<feature type="non-terminal residue" evidence="1">
    <location>
        <position position="116"/>
    </location>
</feature>
<dbReference type="AlphaFoldDB" id="V5GBU4"/>
<protein>
    <submittedName>
        <fullName evidence="1">Uncharacterized protein</fullName>
    </submittedName>
</protein>
<sequence length="116" mass="13182">KETGEDDLAMPGLAQFKFSYDHRNSHKSDVLDSISSSYEGTRKILADSEPRGPFYVPHDIKIDFQKDLPDDFPKDFSTDLPHPTVDLGIAMDEHVISKREAEMEPMLVNVSLLQYL</sequence>
<reference evidence="1" key="1">
    <citation type="submission" date="2013-07" db="EMBL/GenBank/DDBJ databases">
        <title>Midgut Transcriptome Profiling of Anoplphora glabripennis, a Lignocellulose Degrading, Wood-Boring Cerambycid.</title>
        <authorList>
            <person name="Scully E.D."/>
            <person name="Hoover K."/>
            <person name="Carlson J.E."/>
            <person name="Tien M."/>
            <person name="Geib S.M."/>
        </authorList>
    </citation>
    <scope>NUCLEOTIDE SEQUENCE</scope>
</reference>
<feature type="non-terminal residue" evidence="1">
    <location>
        <position position="1"/>
    </location>
</feature>
<proteinExistence type="predicted"/>
<dbReference type="EMBL" id="GALX01000841">
    <property type="protein sequence ID" value="JAB67625.1"/>
    <property type="molecule type" value="Transcribed_RNA"/>
</dbReference>
<accession>V5GBU4</accession>
<evidence type="ECO:0000313" key="1">
    <source>
        <dbReference type="EMBL" id="JAB67625.1"/>
    </source>
</evidence>